<sequence>MVSGNWDFVLLDIDEGVQKTNEIDCLSTGWRFHSVCTFFISNKLLFLYIFILLVISREYAVKSKRYKKTIIRSLNTTQ</sequence>
<reference evidence="3" key="1">
    <citation type="journal article" date="2019" name="Int. J. Syst. Evol. Microbiol.">
        <title>The Global Catalogue of Microorganisms (GCM) 10K type strain sequencing project: providing services to taxonomists for standard genome sequencing and annotation.</title>
        <authorList>
            <consortium name="The Broad Institute Genomics Platform"/>
            <consortium name="The Broad Institute Genome Sequencing Center for Infectious Disease"/>
            <person name="Wu L."/>
            <person name="Ma J."/>
        </authorList>
    </citation>
    <scope>NUCLEOTIDE SEQUENCE [LARGE SCALE GENOMIC DNA]</scope>
    <source>
        <strain evidence="3">CGMCC 1.14993</strain>
    </source>
</reference>
<accession>A0A8J3F0A0</accession>
<keyword evidence="1" id="KW-0472">Membrane</keyword>
<dbReference type="EMBL" id="BMHB01000002">
    <property type="protein sequence ID" value="GGI16117.1"/>
    <property type="molecule type" value="Genomic_DNA"/>
</dbReference>
<proteinExistence type="predicted"/>
<name>A0A8J3F0A0_9BACI</name>
<dbReference type="AlphaFoldDB" id="A0A8J3F0A0"/>
<comment type="caution">
    <text evidence="2">The sequence shown here is derived from an EMBL/GenBank/DDBJ whole genome shotgun (WGS) entry which is preliminary data.</text>
</comment>
<evidence type="ECO:0000256" key="1">
    <source>
        <dbReference type="SAM" id="Phobius"/>
    </source>
</evidence>
<dbReference type="Proteomes" id="UP000626244">
    <property type="component" value="Unassembled WGS sequence"/>
</dbReference>
<protein>
    <submittedName>
        <fullName evidence="2">Uncharacterized protein</fullName>
    </submittedName>
</protein>
<organism evidence="2 3">
    <name type="scientific">Gottfriedia solisilvae</name>
    <dbReference type="NCBI Taxonomy" id="1516104"/>
    <lineage>
        <taxon>Bacteria</taxon>
        <taxon>Bacillati</taxon>
        <taxon>Bacillota</taxon>
        <taxon>Bacilli</taxon>
        <taxon>Bacillales</taxon>
        <taxon>Bacillaceae</taxon>
        <taxon>Gottfriedia</taxon>
    </lineage>
</organism>
<gene>
    <name evidence="2" type="ORF">GCM10007380_31360</name>
</gene>
<feature type="transmembrane region" description="Helical" evidence="1">
    <location>
        <begin position="32"/>
        <end position="55"/>
    </location>
</feature>
<keyword evidence="1" id="KW-1133">Transmembrane helix</keyword>
<evidence type="ECO:0000313" key="2">
    <source>
        <dbReference type="EMBL" id="GGI16117.1"/>
    </source>
</evidence>
<keyword evidence="3" id="KW-1185">Reference proteome</keyword>
<keyword evidence="1" id="KW-0812">Transmembrane</keyword>
<evidence type="ECO:0000313" key="3">
    <source>
        <dbReference type="Proteomes" id="UP000626244"/>
    </source>
</evidence>